<evidence type="ECO:0000313" key="3">
    <source>
        <dbReference type="Proteomes" id="UP001054945"/>
    </source>
</evidence>
<accession>A0AAV4TM01</accession>
<keyword evidence="3" id="KW-1185">Reference proteome</keyword>
<organism evidence="2 3">
    <name type="scientific">Caerostris extrusa</name>
    <name type="common">Bark spider</name>
    <name type="synonym">Caerostris bankana</name>
    <dbReference type="NCBI Taxonomy" id="172846"/>
    <lineage>
        <taxon>Eukaryota</taxon>
        <taxon>Metazoa</taxon>
        <taxon>Ecdysozoa</taxon>
        <taxon>Arthropoda</taxon>
        <taxon>Chelicerata</taxon>
        <taxon>Arachnida</taxon>
        <taxon>Araneae</taxon>
        <taxon>Araneomorphae</taxon>
        <taxon>Entelegynae</taxon>
        <taxon>Araneoidea</taxon>
        <taxon>Araneidae</taxon>
        <taxon>Caerostris</taxon>
    </lineage>
</organism>
<feature type="compositionally biased region" description="Basic and acidic residues" evidence="1">
    <location>
        <begin position="18"/>
        <end position="29"/>
    </location>
</feature>
<proteinExistence type="predicted"/>
<dbReference type="Proteomes" id="UP001054945">
    <property type="component" value="Unassembled WGS sequence"/>
</dbReference>
<protein>
    <submittedName>
        <fullName evidence="2">Uncharacterized protein</fullName>
    </submittedName>
</protein>
<dbReference type="AlphaFoldDB" id="A0AAV4TM01"/>
<comment type="caution">
    <text evidence="2">The sequence shown here is derived from an EMBL/GenBank/DDBJ whole genome shotgun (WGS) entry which is preliminary data.</text>
</comment>
<evidence type="ECO:0000256" key="1">
    <source>
        <dbReference type="SAM" id="MobiDB-lite"/>
    </source>
</evidence>
<dbReference type="EMBL" id="BPLR01011576">
    <property type="protein sequence ID" value="GIY47415.1"/>
    <property type="molecule type" value="Genomic_DNA"/>
</dbReference>
<gene>
    <name evidence="2" type="ORF">CEXT_334951</name>
</gene>
<sequence length="67" mass="7673">MAFIRIKLKISPNTATLAHRDQGKQETDHINTPPLQSNDMEISGEFCMIQTCPWLTFTLEDFYETGP</sequence>
<name>A0AAV4TM01_CAEEX</name>
<evidence type="ECO:0000313" key="2">
    <source>
        <dbReference type="EMBL" id="GIY47415.1"/>
    </source>
</evidence>
<feature type="region of interest" description="Disordered" evidence="1">
    <location>
        <begin position="16"/>
        <end position="36"/>
    </location>
</feature>
<reference evidence="2 3" key="1">
    <citation type="submission" date="2021-06" db="EMBL/GenBank/DDBJ databases">
        <title>Caerostris extrusa draft genome.</title>
        <authorList>
            <person name="Kono N."/>
            <person name="Arakawa K."/>
        </authorList>
    </citation>
    <scope>NUCLEOTIDE SEQUENCE [LARGE SCALE GENOMIC DNA]</scope>
</reference>